<keyword evidence="2" id="KW-1185">Reference proteome</keyword>
<protein>
    <submittedName>
        <fullName evidence="1">Uncharacterized protein</fullName>
    </submittedName>
</protein>
<dbReference type="Pfam" id="PF09351">
    <property type="entry name" value="DUF1993"/>
    <property type="match status" value="1"/>
</dbReference>
<dbReference type="AlphaFoldDB" id="A0AAI9YE99"/>
<dbReference type="Proteomes" id="UP001239213">
    <property type="component" value="Unassembled WGS sequence"/>
</dbReference>
<sequence length="479" mass="53377">MSNPSLHLQGASPDWFLSYLISDLPSEALYLYIGLFIPLLNISSRLESFHLDGYCPTRLRPFGFLSIDSQTGMPMALPLSPRSPLPRLGLRTAEDGKRHLSAGAPFLGPAALSALFAEALLWPEFRSKVAPLGLGIRILSSANFAYQCPRANARGRKWARVSIALYEGCRVRLVFPRYDITPTRTDALVKQTRPSNWTETPDHQLPAPGQGLWISSKRFMLPPLFRGTAMYKASGPSQTYPLPIVDINIHPPTTANMAYTLYDASVPLLLAGLNSLLNIITKAEEYAKEKSIDAKEILDWKLADDMLPFSFQFFVVADCAIKIVARVQGTEPEALGREFASLDDLRQRVEHTITIVKAADPKTFEARTDALVPLGLGFGKGEVQIKARDYLVAYGMPNFFFHISTAYGILRAKGVQIGKGDYLTPFSAPITQQQGLDRNMIELPQDEMGMSWLYEHLFHFDTSHLELHLPYLSRKGFVS</sequence>
<dbReference type="SUPFAM" id="SSF109854">
    <property type="entry name" value="DinB/YfiT-like putative metalloenzymes"/>
    <property type="match status" value="1"/>
</dbReference>
<name>A0AAI9YE99_9PEZI</name>
<evidence type="ECO:0000313" key="2">
    <source>
        <dbReference type="Proteomes" id="UP001239213"/>
    </source>
</evidence>
<organism evidence="1 2">
    <name type="scientific">Colletotrichum cuscutae</name>
    <dbReference type="NCBI Taxonomy" id="1209917"/>
    <lineage>
        <taxon>Eukaryota</taxon>
        <taxon>Fungi</taxon>
        <taxon>Dikarya</taxon>
        <taxon>Ascomycota</taxon>
        <taxon>Pezizomycotina</taxon>
        <taxon>Sordariomycetes</taxon>
        <taxon>Hypocreomycetidae</taxon>
        <taxon>Glomerellales</taxon>
        <taxon>Glomerellaceae</taxon>
        <taxon>Colletotrichum</taxon>
        <taxon>Colletotrichum acutatum species complex</taxon>
    </lineage>
</organism>
<dbReference type="PANTHER" id="PTHR36922">
    <property type="entry name" value="BLL2446 PROTEIN"/>
    <property type="match status" value="1"/>
</dbReference>
<dbReference type="InterPro" id="IPR034660">
    <property type="entry name" value="DinB/YfiT-like"/>
</dbReference>
<proteinExistence type="predicted"/>
<dbReference type="PANTHER" id="PTHR36922:SF1">
    <property type="entry name" value="DUF1993 DOMAIN-CONTAINING PROTEIN"/>
    <property type="match status" value="1"/>
</dbReference>
<accession>A0AAI9YE99</accession>
<comment type="caution">
    <text evidence="1">The sequence shown here is derived from an EMBL/GenBank/DDBJ whole genome shotgun (WGS) entry which is preliminary data.</text>
</comment>
<evidence type="ECO:0000313" key="1">
    <source>
        <dbReference type="EMBL" id="KAK1499616.1"/>
    </source>
</evidence>
<dbReference type="EMBL" id="MPDP01000001">
    <property type="protein sequence ID" value="KAK1499616.1"/>
    <property type="molecule type" value="Genomic_DNA"/>
</dbReference>
<dbReference type="InterPro" id="IPR018531">
    <property type="entry name" value="DUF1993"/>
</dbReference>
<dbReference type="Gene3D" id="1.20.120.450">
    <property type="entry name" value="dinb family like domain"/>
    <property type="match status" value="1"/>
</dbReference>
<gene>
    <name evidence="1" type="ORF">CCUS01_00342</name>
</gene>
<reference evidence="1" key="1">
    <citation type="submission" date="2016-11" db="EMBL/GenBank/DDBJ databases">
        <title>The genome sequence of Colletotrichum cuscutae.</title>
        <authorList>
            <person name="Baroncelli R."/>
        </authorList>
    </citation>
    <scope>NUCLEOTIDE SEQUENCE</scope>
    <source>
        <strain evidence="1">IMI 304802</strain>
    </source>
</reference>